<evidence type="ECO:0000313" key="2">
    <source>
        <dbReference type="Proteomes" id="UP000568751"/>
    </source>
</evidence>
<organism evidence="1 2">
    <name type="scientific">Candidatus Thiodubiliella endoseptemdiera</name>
    <dbReference type="NCBI Taxonomy" id="2738886"/>
    <lineage>
        <taxon>Bacteria</taxon>
        <taxon>Pseudomonadati</taxon>
        <taxon>Pseudomonadota</taxon>
        <taxon>Gammaproteobacteria</taxon>
        <taxon>Candidatus Pseudothioglobaceae</taxon>
        <taxon>Candidatus Thiodubiliella</taxon>
    </lineage>
</organism>
<name>A0A853F2S4_9GAMM</name>
<protein>
    <submittedName>
        <fullName evidence="1">Uncharacterized protein</fullName>
    </submittedName>
</protein>
<dbReference type="EMBL" id="JACCHT010000001">
    <property type="protein sequence ID" value="NYT26570.1"/>
    <property type="molecule type" value="Genomic_DNA"/>
</dbReference>
<dbReference type="AlphaFoldDB" id="A0A853F2S4"/>
<gene>
    <name evidence="1" type="ORF">H0A76_00815</name>
</gene>
<dbReference type="Proteomes" id="UP000568751">
    <property type="component" value="Unassembled WGS sequence"/>
</dbReference>
<sequence length="56" mass="6074">MIISGKRFEVDKAAFDGATDKTVLTFTYTVKAGDTLGLSDFVVDKEQVFLTGVTIL</sequence>
<proteinExistence type="predicted"/>
<accession>A0A853F2S4</accession>
<comment type="caution">
    <text evidence="1">The sequence shown here is derived from an EMBL/GenBank/DDBJ whole genome shotgun (WGS) entry which is preliminary data.</text>
</comment>
<reference evidence="1 2" key="1">
    <citation type="submission" date="2020-05" db="EMBL/GenBank/DDBJ databases">
        <title>Horizontal transmission and recombination maintain forever young bacterial symbiont genomes.</title>
        <authorList>
            <person name="Russell S.L."/>
            <person name="Pepper-Tunick E."/>
            <person name="Svedberg J."/>
            <person name="Byrne A."/>
            <person name="Ruelas Castillo J."/>
            <person name="Vollmers C."/>
            <person name="Beinart R.A."/>
            <person name="Corbett-Detig R."/>
        </authorList>
    </citation>
    <scope>NUCLEOTIDE SEQUENCE [LARGE SCALE GENOMIC DNA]</scope>
    <source>
        <strain evidence="1">455</strain>
    </source>
</reference>
<evidence type="ECO:0000313" key="1">
    <source>
        <dbReference type="EMBL" id="NYT26570.1"/>
    </source>
</evidence>